<dbReference type="OrthoDB" id="4332123at2"/>
<comment type="caution">
    <text evidence="28">The sequence shown here is derived from an EMBL/GenBank/DDBJ whole genome shotgun (WGS) entry which is preliminary data.</text>
</comment>
<dbReference type="InterPro" id="IPR020846">
    <property type="entry name" value="MFS_dom"/>
</dbReference>
<dbReference type="Pfam" id="PF07690">
    <property type="entry name" value="MFS_1"/>
    <property type="match status" value="1"/>
</dbReference>
<keyword evidence="8" id="KW-0458">Lysosome</keyword>
<evidence type="ECO:0000256" key="9">
    <source>
        <dbReference type="ARBA" id="ARBA00044876"/>
    </source>
</evidence>
<keyword evidence="5 26" id="KW-0812">Transmembrane</keyword>
<evidence type="ECO:0000256" key="25">
    <source>
        <dbReference type="ARBA" id="ARBA00046376"/>
    </source>
</evidence>
<comment type="subcellular location">
    <subcellularLocation>
        <location evidence="2">Cell membrane</location>
        <topology evidence="2">Multi-pass membrane protein</topology>
    </subcellularLocation>
    <subcellularLocation>
        <location evidence="1">Lysosome membrane</location>
        <topology evidence="1">Multi-pass membrane protein</topology>
    </subcellularLocation>
</comment>
<evidence type="ECO:0000256" key="6">
    <source>
        <dbReference type="ARBA" id="ARBA00022989"/>
    </source>
</evidence>
<dbReference type="InterPro" id="IPR011701">
    <property type="entry name" value="MFS"/>
</dbReference>
<dbReference type="AlphaFoldDB" id="A0A316TG43"/>
<evidence type="ECO:0000256" key="23">
    <source>
        <dbReference type="ARBA" id="ARBA00045018"/>
    </source>
</evidence>
<feature type="transmembrane region" description="Helical" evidence="26">
    <location>
        <begin position="170"/>
        <end position="191"/>
    </location>
</feature>
<comment type="function">
    <text evidence="24">Lysosomal dipeptide uniporter that selectively exports lysine, arginine or histidine-containing dipeptides with a net positive charge from the lysosome lumen into the cytosol. Could play a role in a specific type of protein O-glycosylation indirectly regulating macrophages migration and tissue invasion. Also essential for liver homeostasis.</text>
</comment>
<feature type="transmembrane region" description="Helical" evidence="26">
    <location>
        <begin position="53"/>
        <end position="75"/>
    </location>
</feature>
<feature type="transmembrane region" description="Helical" evidence="26">
    <location>
        <begin position="290"/>
        <end position="310"/>
    </location>
</feature>
<comment type="catalytic activity">
    <reaction evidence="18">
        <text>L-arginyl-glycine(out) = L-arginyl-glycine(in)</text>
        <dbReference type="Rhea" id="RHEA:79391"/>
        <dbReference type="ChEBI" id="CHEBI:229955"/>
    </reaction>
</comment>
<comment type="catalytic activity">
    <reaction evidence="19">
        <text>L-histidyl-L-alpha-amino acid(out) = L-histidyl-L-alpha-amino acid(in)</text>
        <dbReference type="Rhea" id="RHEA:79379"/>
        <dbReference type="ChEBI" id="CHEBI:229964"/>
    </reaction>
</comment>
<feature type="transmembrane region" description="Helical" evidence="26">
    <location>
        <begin position="137"/>
        <end position="158"/>
    </location>
</feature>
<dbReference type="Proteomes" id="UP000245507">
    <property type="component" value="Unassembled WGS sequence"/>
</dbReference>
<comment type="similarity">
    <text evidence="3">Belongs to the major facilitator superfamily.</text>
</comment>
<sequence>MTEPSAARLTPRRAWLVWGVGLSIYLVAVFHRTSLAVAGLAATERFDLTASQLGTFTVLQLLVYAGMQVPVGLLVDRFGPRTVLTAGVITISLGQLGFALATSYPQALGARVLVGLGDAMTFICVLRLVTSWFGPRLIPLITQVTGSSGQVGAIAAAVPMTWALSELGWTTAYLIAAGTGPVLLAALLAFVRDSPASRHERGYPMSRLMLMGSLRSSWAQPGTRLGFWVHFTTPFSANMIVMLWGFPFLVLSEGLSDTTAGGLLSLIVVVVVASGPVLGWVVGNHPWHRSTVALGTVVAMIATWSAVLAWPGEAPLWLLVLLIVACGCGGPASMIGFDVGRTSNPPDRMGSTTGIINVGGFLATVLAVLGIGVVLDLMTPGSSSDYSAGAFRAAMAVQVPLWLFGAVQIWRYRMIVRRTLGREVVEGGSTMIG</sequence>
<name>A0A316TG43_9ACTN</name>
<evidence type="ECO:0000256" key="15">
    <source>
        <dbReference type="ARBA" id="ARBA00044898"/>
    </source>
</evidence>
<comment type="catalytic activity">
    <reaction evidence="17">
        <text>L-lysyl-L-lysine(out) = L-lysyl-L-lysine(in)</text>
        <dbReference type="Rhea" id="RHEA:79403"/>
        <dbReference type="ChEBI" id="CHEBI:229956"/>
    </reaction>
</comment>
<comment type="subunit">
    <text evidence="25">Homodimer. Interacts with lysosomal protein GLMP (via lumenal domain); the interaction starts while both proteins are still in the endoplasmic reticulum and is required for stabilization of MFSD1 in lysosomes but has no direct effect on its targeting to lysosomes or transporter activity.</text>
</comment>
<evidence type="ECO:0000256" key="19">
    <source>
        <dbReference type="ARBA" id="ARBA00044912"/>
    </source>
</evidence>
<evidence type="ECO:0000256" key="4">
    <source>
        <dbReference type="ARBA" id="ARBA00022448"/>
    </source>
</evidence>
<feature type="transmembrane region" description="Helical" evidence="26">
    <location>
        <begin position="15"/>
        <end position="41"/>
    </location>
</feature>
<dbReference type="PANTHER" id="PTHR23512">
    <property type="entry name" value="MAJOR FACILITATOR SUPERFAMILY DOMAIN-CONTAINING PROTEIN 1"/>
    <property type="match status" value="1"/>
</dbReference>
<dbReference type="InterPro" id="IPR036259">
    <property type="entry name" value="MFS_trans_sf"/>
</dbReference>
<evidence type="ECO:0000256" key="18">
    <source>
        <dbReference type="ARBA" id="ARBA00044903"/>
    </source>
</evidence>
<evidence type="ECO:0000256" key="10">
    <source>
        <dbReference type="ARBA" id="ARBA00044878"/>
    </source>
</evidence>
<comment type="catalytic activity">
    <reaction evidence="14">
        <text>L-alpha-aminoacyl-L-lysine(out) = L-alpha-aminoacyl-L-lysine(in)</text>
        <dbReference type="Rhea" id="RHEA:79383"/>
        <dbReference type="ChEBI" id="CHEBI:229966"/>
    </reaction>
</comment>
<comment type="catalytic activity">
    <reaction evidence="16">
        <text>L-arginyl-L-alpha-amino acid(out) = L-arginyl-L-alpha-amino acid(in)</text>
        <dbReference type="Rhea" id="RHEA:79371"/>
        <dbReference type="ChEBI" id="CHEBI:84315"/>
    </reaction>
</comment>
<comment type="catalytic activity">
    <reaction evidence="11">
        <text>L-alpha-aminoacyl-L-arginine(out) = L-alpha-aminoacyl-L-arginine(in)</text>
        <dbReference type="Rhea" id="RHEA:79367"/>
        <dbReference type="ChEBI" id="CHEBI:229968"/>
    </reaction>
</comment>
<feature type="transmembrane region" description="Helical" evidence="26">
    <location>
        <begin position="82"/>
        <end position="102"/>
    </location>
</feature>
<feature type="transmembrane region" description="Helical" evidence="26">
    <location>
        <begin position="262"/>
        <end position="283"/>
    </location>
</feature>
<dbReference type="Gene3D" id="1.20.1250.20">
    <property type="entry name" value="MFS general substrate transporter like domains"/>
    <property type="match status" value="2"/>
</dbReference>
<evidence type="ECO:0000256" key="20">
    <source>
        <dbReference type="ARBA" id="ARBA00044919"/>
    </source>
</evidence>
<dbReference type="CDD" id="cd06174">
    <property type="entry name" value="MFS"/>
    <property type="match status" value="1"/>
</dbReference>
<feature type="transmembrane region" description="Helical" evidence="26">
    <location>
        <begin position="225"/>
        <end position="250"/>
    </location>
</feature>
<evidence type="ECO:0000256" key="3">
    <source>
        <dbReference type="ARBA" id="ARBA00008335"/>
    </source>
</evidence>
<dbReference type="GO" id="GO:0022857">
    <property type="term" value="F:transmembrane transporter activity"/>
    <property type="evidence" value="ECO:0007669"/>
    <property type="project" value="InterPro"/>
</dbReference>
<reference evidence="28 29" key="1">
    <citation type="submission" date="2018-05" db="EMBL/GenBank/DDBJ databases">
        <title>Nocardioides silvaticus genome.</title>
        <authorList>
            <person name="Li C."/>
            <person name="Wang G."/>
        </authorList>
    </citation>
    <scope>NUCLEOTIDE SEQUENCE [LARGE SCALE GENOMIC DNA]</scope>
    <source>
        <strain evidence="28 29">CCTCC AB 2018079</strain>
    </source>
</reference>
<evidence type="ECO:0000256" key="8">
    <source>
        <dbReference type="ARBA" id="ARBA00023228"/>
    </source>
</evidence>
<feature type="domain" description="Major facilitator superfamily (MFS) profile" evidence="27">
    <location>
        <begin position="7"/>
        <end position="413"/>
    </location>
</feature>
<evidence type="ECO:0000256" key="2">
    <source>
        <dbReference type="ARBA" id="ARBA00004651"/>
    </source>
</evidence>
<evidence type="ECO:0000259" key="27">
    <source>
        <dbReference type="PROSITE" id="PS50850"/>
    </source>
</evidence>
<dbReference type="GO" id="GO:0005886">
    <property type="term" value="C:plasma membrane"/>
    <property type="evidence" value="ECO:0007669"/>
    <property type="project" value="UniProtKB-SubCell"/>
</dbReference>
<dbReference type="EMBL" id="QGDD01000010">
    <property type="protein sequence ID" value="PWN01334.1"/>
    <property type="molecule type" value="Genomic_DNA"/>
</dbReference>
<comment type="catalytic activity">
    <reaction evidence="12">
        <text>L-alpha-aminoacyl-L-histidine(out) = L-alpha-aminoacyl-L-histidine(in)</text>
        <dbReference type="Rhea" id="RHEA:79375"/>
        <dbReference type="ChEBI" id="CHEBI:229967"/>
    </reaction>
</comment>
<dbReference type="RefSeq" id="WP_109696882.1">
    <property type="nucleotide sequence ID" value="NZ_QGDD01000010.1"/>
</dbReference>
<evidence type="ECO:0000256" key="13">
    <source>
        <dbReference type="ARBA" id="ARBA00044891"/>
    </source>
</evidence>
<protein>
    <recommendedName>
        <fullName evidence="22">Lysosomal dipeptide transporter MFSD1</fullName>
    </recommendedName>
    <alternativeName>
        <fullName evidence="23">Major facilitator superfamily domain-containing protein 1</fullName>
    </alternativeName>
</protein>
<evidence type="ECO:0000313" key="29">
    <source>
        <dbReference type="Proteomes" id="UP000245507"/>
    </source>
</evidence>
<evidence type="ECO:0000313" key="28">
    <source>
        <dbReference type="EMBL" id="PWN01334.1"/>
    </source>
</evidence>
<evidence type="ECO:0000256" key="14">
    <source>
        <dbReference type="ARBA" id="ARBA00044893"/>
    </source>
</evidence>
<feature type="transmembrane region" description="Helical" evidence="26">
    <location>
        <begin position="390"/>
        <end position="410"/>
    </location>
</feature>
<feature type="transmembrane region" description="Helical" evidence="26">
    <location>
        <begin position="108"/>
        <end position="130"/>
    </location>
</feature>
<evidence type="ECO:0000256" key="26">
    <source>
        <dbReference type="SAM" id="Phobius"/>
    </source>
</evidence>
<dbReference type="InterPro" id="IPR052187">
    <property type="entry name" value="MFSD1"/>
</dbReference>
<keyword evidence="7 26" id="KW-0472">Membrane</keyword>
<comment type="catalytic activity">
    <reaction evidence="21">
        <text>L-lysyl-glycine(out) = L-lysyl-glycine(in)</text>
        <dbReference type="Rhea" id="RHEA:79407"/>
        <dbReference type="ChEBI" id="CHEBI:191202"/>
    </reaction>
</comment>
<comment type="catalytic activity">
    <reaction evidence="10">
        <text>L-histidyl-glycine(out) = L-histidyl-glycine(in)</text>
        <dbReference type="Rhea" id="RHEA:79395"/>
        <dbReference type="ChEBI" id="CHEBI:229957"/>
    </reaction>
</comment>
<evidence type="ECO:0000256" key="5">
    <source>
        <dbReference type="ARBA" id="ARBA00022692"/>
    </source>
</evidence>
<proteinExistence type="inferred from homology"/>
<comment type="catalytic activity">
    <reaction evidence="9">
        <text>L-lysyl-L-alanine(out) = L-lysyl-L-alanine(in)</text>
        <dbReference type="Rhea" id="RHEA:79399"/>
        <dbReference type="ChEBI" id="CHEBI:229954"/>
    </reaction>
</comment>
<evidence type="ECO:0000256" key="16">
    <source>
        <dbReference type="ARBA" id="ARBA00044899"/>
    </source>
</evidence>
<evidence type="ECO:0000256" key="22">
    <source>
        <dbReference type="ARBA" id="ARBA00044985"/>
    </source>
</evidence>
<feature type="transmembrane region" description="Helical" evidence="26">
    <location>
        <begin position="316"/>
        <end position="337"/>
    </location>
</feature>
<organism evidence="28 29">
    <name type="scientific">Nocardioides silvaticus</name>
    <dbReference type="NCBI Taxonomy" id="2201891"/>
    <lineage>
        <taxon>Bacteria</taxon>
        <taxon>Bacillati</taxon>
        <taxon>Actinomycetota</taxon>
        <taxon>Actinomycetes</taxon>
        <taxon>Propionibacteriales</taxon>
        <taxon>Nocardioidaceae</taxon>
        <taxon>Nocardioides</taxon>
    </lineage>
</organism>
<evidence type="ECO:0000256" key="1">
    <source>
        <dbReference type="ARBA" id="ARBA00004155"/>
    </source>
</evidence>
<dbReference type="PROSITE" id="PS50850">
    <property type="entry name" value="MFS"/>
    <property type="match status" value="1"/>
</dbReference>
<keyword evidence="4" id="KW-0813">Transport</keyword>
<keyword evidence="6 26" id="KW-1133">Transmembrane helix</keyword>
<comment type="catalytic activity">
    <reaction evidence="20">
        <text>L-alanyl-L-lysine(out) = L-alanyl-L-lysine(in)</text>
        <dbReference type="Rhea" id="RHEA:79415"/>
        <dbReference type="ChEBI" id="CHEBI:192470"/>
    </reaction>
</comment>
<evidence type="ECO:0000256" key="7">
    <source>
        <dbReference type="ARBA" id="ARBA00023136"/>
    </source>
</evidence>
<evidence type="ECO:0000256" key="12">
    <source>
        <dbReference type="ARBA" id="ARBA00044884"/>
    </source>
</evidence>
<accession>A0A316TG43</accession>
<dbReference type="SUPFAM" id="SSF103473">
    <property type="entry name" value="MFS general substrate transporter"/>
    <property type="match status" value="1"/>
</dbReference>
<keyword evidence="29" id="KW-1185">Reference proteome</keyword>
<dbReference type="GO" id="GO:0005765">
    <property type="term" value="C:lysosomal membrane"/>
    <property type="evidence" value="ECO:0007669"/>
    <property type="project" value="UniProtKB-SubCell"/>
</dbReference>
<gene>
    <name evidence="28" type="ORF">DJ010_19450</name>
</gene>
<evidence type="ECO:0000256" key="24">
    <source>
        <dbReference type="ARBA" id="ARBA00045709"/>
    </source>
</evidence>
<dbReference type="PANTHER" id="PTHR23512:SF3">
    <property type="entry name" value="MAJOR FACILITATOR SUPERFAMILY DOMAIN-CONTAINING PROTEIN 1"/>
    <property type="match status" value="1"/>
</dbReference>
<evidence type="ECO:0000256" key="21">
    <source>
        <dbReference type="ARBA" id="ARBA00044924"/>
    </source>
</evidence>
<evidence type="ECO:0000256" key="11">
    <source>
        <dbReference type="ARBA" id="ARBA00044881"/>
    </source>
</evidence>
<comment type="catalytic activity">
    <reaction evidence="13">
        <text>L-lysyl-L-alpha-amino acid(out) = L-lysyl-L-alpha-amino acid(in)</text>
        <dbReference type="Rhea" id="RHEA:79387"/>
        <dbReference type="ChEBI" id="CHEBI:229965"/>
    </reaction>
</comment>
<evidence type="ECO:0000256" key="17">
    <source>
        <dbReference type="ARBA" id="ARBA00044900"/>
    </source>
</evidence>
<comment type="catalytic activity">
    <reaction evidence="15">
        <text>L-aspartyl-L-lysine(out) = L-aspartyl-L-lysine(in)</text>
        <dbReference type="Rhea" id="RHEA:79411"/>
        <dbReference type="ChEBI" id="CHEBI:229953"/>
    </reaction>
</comment>
<feature type="transmembrane region" description="Helical" evidence="26">
    <location>
        <begin position="358"/>
        <end position="378"/>
    </location>
</feature>